<keyword evidence="3" id="KW-1185">Reference proteome</keyword>
<evidence type="ECO:0000256" key="1">
    <source>
        <dbReference type="SAM" id="Phobius"/>
    </source>
</evidence>
<sequence length="147" mass="16090">MATLELATFEPARLERVRLGLARPATEAPMSVQMILLPLFVHVALVLAVLLRAVKSTEVTADGLRAGLAAVLFYTLTILALYTRKADIIFVVLAWVFVLLRLISAFPHLLSAEARGRINFGVSFDLASLAVLALMWVLFAFAILLNI</sequence>
<protein>
    <submittedName>
        <fullName evidence="2">Uncharacterized protein</fullName>
    </submittedName>
</protein>
<evidence type="ECO:0000313" key="2">
    <source>
        <dbReference type="EMBL" id="ABS65707.1"/>
    </source>
</evidence>
<keyword evidence="1" id="KW-1133">Transmembrane helix</keyword>
<feature type="transmembrane region" description="Helical" evidence="1">
    <location>
        <begin position="122"/>
        <end position="145"/>
    </location>
</feature>
<name>A7ICG4_XANP2</name>
<reference evidence="2 3" key="1">
    <citation type="submission" date="2007-07" db="EMBL/GenBank/DDBJ databases">
        <title>Complete sequence of chromosome of Xanthobacter autotrophicus Py2.</title>
        <authorList>
            <consortium name="US DOE Joint Genome Institute"/>
            <person name="Copeland A."/>
            <person name="Lucas S."/>
            <person name="Lapidus A."/>
            <person name="Barry K."/>
            <person name="Glavina del Rio T."/>
            <person name="Hammon N."/>
            <person name="Israni S."/>
            <person name="Dalin E."/>
            <person name="Tice H."/>
            <person name="Pitluck S."/>
            <person name="Sims D."/>
            <person name="Brettin T."/>
            <person name="Bruce D."/>
            <person name="Detter J.C."/>
            <person name="Han C."/>
            <person name="Tapia R."/>
            <person name="Brainard J."/>
            <person name="Schmutz J."/>
            <person name="Larimer F."/>
            <person name="Land M."/>
            <person name="Hauser L."/>
            <person name="Kyrpides N."/>
            <person name="Kim E."/>
            <person name="Ensigns S.A."/>
            <person name="Richardson P."/>
        </authorList>
    </citation>
    <scope>NUCLEOTIDE SEQUENCE [LARGE SCALE GENOMIC DNA]</scope>
    <source>
        <strain evidence="3">ATCC BAA-1158 / Py2</strain>
    </source>
</reference>
<keyword evidence="1" id="KW-0812">Transmembrane</keyword>
<dbReference type="eggNOG" id="COG5331">
    <property type="taxonomic scope" value="Bacteria"/>
</dbReference>
<proteinExistence type="predicted"/>
<dbReference type="Proteomes" id="UP000002417">
    <property type="component" value="Chromosome"/>
</dbReference>
<dbReference type="HOGENOM" id="CLU_1767341_0_0_5"/>
<evidence type="ECO:0000313" key="3">
    <source>
        <dbReference type="Proteomes" id="UP000002417"/>
    </source>
</evidence>
<feature type="transmembrane region" description="Helical" evidence="1">
    <location>
        <begin position="63"/>
        <end position="82"/>
    </location>
</feature>
<keyword evidence="1" id="KW-0472">Membrane</keyword>
<dbReference type="EMBL" id="CP000781">
    <property type="protein sequence ID" value="ABS65707.1"/>
    <property type="molecule type" value="Genomic_DNA"/>
</dbReference>
<feature type="transmembrane region" description="Helical" evidence="1">
    <location>
        <begin position="30"/>
        <end position="51"/>
    </location>
</feature>
<dbReference type="AlphaFoldDB" id="A7ICG4"/>
<gene>
    <name evidence="2" type="ordered locus">Xaut_0449</name>
</gene>
<organism evidence="2 3">
    <name type="scientific">Xanthobacter autotrophicus (strain ATCC BAA-1158 / Py2)</name>
    <dbReference type="NCBI Taxonomy" id="78245"/>
    <lineage>
        <taxon>Bacteria</taxon>
        <taxon>Pseudomonadati</taxon>
        <taxon>Pseudomonadota</taxon>
        <taxon>Alphaproteobacteria</taxon>
        <taxon>Hyphomicrobiales</taxon>
        <taxon>Xanthobacteraceae</taxon>
        <taxon>Xanthobacter</taxon>
    </lineage>
</organism>
<accession>A7ICG4</accession>
<feature type="transmembrane region" description="Helical" evidence="1">
    <location>
        <begin position="88"/>
        <end position="110"/>
    </location>
</feature>
<dbReference type="STRING" id="78245.Xaut_0449"/>
<dbReference type="KEGG" id="xau:Xaut_0449"/>